<dbReference type="EMBL" id="JAPXFL010000002">
    <property type="protein sequence ID" value="KAK9510050.1"/>
    <property type="molecule type" value="Genomic_DNA"/>
</dbReference>
<keyword evidence="4" id="KW-1185">Reference proteome</keyword>
<evidence type="ECO:0000313" key="4">
    <source>
        <dbReference type="Proteomes" id="UP001461498"/>
    </source>
</evidence>
<protein>
    <submittedName>
        <fullName evidence="3">Uncharacterized protein</fullName>
    </submittedName>
</protein>
<feature type="compositionally biased region" description="Low complexity" evidence="2">
    <location>
        <begin position="933"/>
        <end position="956"/>
    </location>
</feature>
<comment type="caution">
    <text evidence="3">The sequence shown here is derived from an EMBL/GenBank/DDBJ whole genome shotgun (WGS) entry which is preliminary data.</text>
</comment>
<dbReference type="GO" id="GO:0035148">
    <property type="term" value="P:tube formation"/>
    <property type="evidence" value="ECO:0007669"/>
    <property type="project" value="TreeGrafter"/>
</dbReference>
<dbReference type="GO" id="GO:0005813">
    <property type="term" value="C:centrosome"/>
    <property type="evidence" value="ECO:0007669"/>
    <property type="project" value="InterPro"/>
</dbReference>
<dbReference type="PANTHER" id="PTHR34343">
    <property type="entry name" value="SEROLOGICALLY DEFINED COLON CANCER ANTIGEN 8"/>
    <property type="match status" value="1"/>
</dbReference>
<feature type="compositionally biased region" description="Polar residues" evidence="2">
    <location>
        <begin position="873"/>
        <end position="889"/>
    </location>
</feature>
<dbReference type="GO" id="GO:0001764">
    <property type="term" value="P:neuron migration"/>
    <property type="evidence" value="ECO:0007669"/>
    <property type="project" value="TreeGrafter"/>
</dbReference>
<feature type="compositionally biased region" description="Polar residues" evidence="2">
    <location>
        <begin position="659"/>
        <end position="678"/>
    </location>
</feature>
<evidence type="ECO:0000256" key="1">
    <source>
        <dbReference type="SAM" id="Coils"/>
    </source>
</evidence>
<dbReference type="PANTHER" id="PTHR34343:SF1">
    <property type="entry name" value="SEROLOGICALLY DEFINED COLON CANCER ANTIGEN 8"/>
    <property type="match status" value="1"/>
</dbReference>
<feature type="compositionally biased region" description="Polar residues" evidence="2">
    <location>
        <begin position="808"/>
        <end position="822"/>
    </location>
</feature>
<feature type="region of interest" description="Disordered" evidence="2">
    <location>
        <begin position="507"/>
        <end position="559"/>
    </location>
</feature>
<feature type="compositionally biased region" description="Basic and acidic residues" evidence="2">
    <location>
        <begin position="520"/>
        <end position="535"/>
    </location>
</feature>
<reference evidence="3 4" key="1">
    <citation type="submission" date="2022-12" db="EMBL/GenBank/DDBJ databases">
        <title>Chromosome-level genome assembly of true bugs.</title>
        <authorList>
            <person name="Ma L."/>
            <person name="Li H."/>
        </authorList>
    </citation>
    <scope>NUCLEOTIDE SEQUENCE [LARGE SCALE GENOMIC DNA]</scope>
    <source>
        <strain evidence="3">Lab_2022b</strain>
    </source>
</reference>
<feature type="compositionally biased region" description="Polar residues" evidence="2">
    <location>
        <begin position="751"/>
        <end position="762"/>
    </location>
</feature>
<organism evidence="3 4">
    <name type="scientific">Rhynocoris fuscipes</name>
    <dbReference type="NCBI Taxonomy" id="488301"/>
    <lineage>
        <taxon>Eukaryota</taxon>
        <taxon>Metazoa</taxon>
        <taxon>Ecdysozoa</taxon>
        <taxon>Arthropoda</taxon>
        <taxon>Hexapoda</taxon>
        <taxon>Insecta</taxon>
        <taxon>Pterygota</taxon>
        <taxon>Neoptera</taxon>
        <taxon>Paraneoptera</taxon>
        <taxon>Hemiptera</taxon>
        <taxon>Heteroptera</taxon>
        <taxon>Panheteroptera</taxon>
        <taxon>Cimicomorpha</taxon>
        <taxon>Reduviidae</taxon>
        <taxon>Harpactorinae</taxon>
        <taxon>Harpactorini</taxon>
        <taxon>Rhynocoris</taxon>
    </lineage>
</organism>
<feature type="coiled-coil region" evidence="1">
    <location>
        <begin position="230"/>
        <end position="406"/>
    </location>
</feature>
<name>A0AAW1DJ03_9HEMI</name>
<dbReference type="GO" id="GO:0007098">
    <property type="term" value="P:centrosome cycle"/>
    <property type="evidence" value="ECO:0007669"/>
    <property type="project" value="InterPro"/>
</dbReference>
<sequence>MDLFRKRATDYSADHAYREAVTKLKYLLADSYTPVTVHKHTPHHCTFDIPIKSTLDKATTLQQFQFTKPAPLQLLPKRPELSTDVPPEFMSFLRRQEEYIERLEKESQCSRGSKKKPSSYKSTGPNIVLESKISELEAQLTQYKLELRKAQDEVAFLKTQTKVTDPGQYGNEATRQIAALQRERDELNETISSLQVLVNQLKDKEASATQKVKRSLDLIDQTHFDKNQVIEILEMEVRRLKCELERMNDKQRESIQEAARRVTEAERRYTMQIERLNNDLAAQWDTANRLNLDLDRARRTEQELRRDLAQKNSVIEELKKELTTKTNNLQSEALTAGAERESLESELAACRLALERAERSARQETSRLQAEVASLRQRIDRADADLLHSRKENLRLSDNIATLEKEAKLGKNTTDGTESKRGGDDLTTMIKEMDAKHVQRVAELEGMIQSQTQLMEKLKNECQNLTDRLEDSTARHKEEIAGLQNNIEYLNSKLEAPVNFENQEWRDGGMVGNYQQDAGDYERVEDTGGGRRDDLDGYDNVKNYPQNGQNGHYGQNNEDPYTVQEQYRNDEMGYGNDQHYDEQAPYDNQYENQGIRYDEQHGEYTQPVDNYNNQSNDNYATDQDGYPTQSNDYPAQSRNYVEQPENYSKQEQDYITDQYDSQPGAANQGDYNQQSGNNYIADHGDYNAGERAEHYPEESENYPQQRQDYLQDYPEQDQHQAAYEQLSSENYAEQTVYDPRQSEGYPDEIAQYSSQPQDYTQESDLKQTDDLYSTNEPLEKTNSFSSEDHKLEGQESISEQYIDKGPPINSNETTESNYNQYGNDLPEKSNVGQTDISASSLNEKNDKAETPVKGGSIDGINKSLEDDNKQINDNRQLPPIKQQTSPANKSPSSRQSISSSRQAPPNKQTTSTSKQPTSASKQQPPPTKTSGKQSTPQTRQQSTTQQSKQQSGSIRK</sequence>
<dbReference type="AlphaFoldDB" id="A0AAW1DJ03"/>
<dbReference type="GO" id="GO:0030010">
    <property type="term" value="P:establishment of cell polarity"/>
    <property type="evidence" value="ECO:0007669"/>
    <property type="project" value="TreeGrafter"/>
</dbReference>
<dbReference type="Pfam" id="PF15964">
    <property type="entry name" value="CCCAP"/>
    <property type="match status" value="1"/>
</dbReference>
<feature type="compositionally biased region" description="Polar residues" evidence="2">
    <location>
        <begin position="607"/>
        <end position="636"/>
    </location>
</feature>
<feature type="compositionally biased region" description="Low complexity" evidence="2">
    <location>
        <begin position="543"/>
        <end position="557"/>
    </location>
</feature>
<feature type="coiled-coil region" evidence="1">
    <location>
        <begin position="441"/>
        <end position="493"/>
    </location>
</feature>
<feature type="region of interest" description="Disordered" evidence="2">
    <location>
        <begin position="605"/>
        <end position="636"/>
    </location>
</feature>
<dbReference type="GO" id="GO:0005814">
    <property type="term" value="C:centriole"/>
    <property type="evidence" value="ECO:0007669"/>
    <property type="project" value="TreeGrafter"/>
</dbReference>
<dbReference type="InterPro" id="IPR031887">
    <property type="entry name" value="SDCCAG8"/>
</dbReference>
<keyword evidence="1" id="KW-0175">Coiled coil</keyword>
<feature type="compositionally biased region" description="Polar residues" evidence="2">
    <location>
        <begin position="830"/>
        <end position="842"/>
    </location>
</feature>
<feature type="region of interest" description="Disordered" evidence="2">
    <location>
        <begin position="741"/>
        <end position="956"/>
    </location>
</feature>
<feature type="compositionally biased region" description="Low complexity" evidence="2">
    <location>
        <begin position="890"/>
        <end position="922"/>
    </location>
</feature>
<evidence type="ECO:0000256" key="2">
    <source>
        <dbReference type="SAM" id="MobiDB-lite"/>
    </source>
</evidence>
<proteinExistence type="predicted"/>
<evidence type="ECO:0000313" key="3">
    <source>
        <dbReference type="EMBL" id="KAK9510050.1"/>
    </source>
</evidence>
<accession>A0AAW1DJ03</accession>
<dbReference type="Proteomes" id="UP001461498">
    <property type="component" value="Unassembled WGS sequence"/>
</dbReference>
<feature type="compositionally biased region" description="Polar residues" evidence="2">
    <location>
        <begin position="770"/>
        <end position="785"/>
    </location>
</feature>
<feature type="region of interest" description="Disordered" evidence="2">
    <location>
        <begin position="103"/>
        <end position="124"/>
    </location>
</feature>
<feature type="compositionally biased region" description="Basic and acidic residues" evidence="2">
    <location>
        <begin position="863"/>
        <end position="872"/>
    </location>
</feature>
<feature type="region of interest" description="Disordered" evidence="2">
    <location>
        <begin position="659"/>
        <end position="685"/>
    </location>
</feature>
<gene>
    <name evidence="3" type="ORF">O3M35_004923</name>
</gene>
<feature type="coiled-coil region" evidence="1">
    <location>
        <begin position="126"/>
        <end position="204"/>
    </location>
</feature>